<dbReference type="InterPro" id="IPR050549">
    <property type="entry name" value="MFS_Trehalose_Transporter"/>
</dbReference>
<keyword evidence="3 5" id="KW-1133">Transmembrane helix</keyword>
<dbReference type="GO" id="GO:0016020">
    <property type="term" value="C:membrane"/>
    <property type="evidence" value="ECO:0007669"/>
    <property type="project" value="UniProtKB-SubCell"/>
</dbReference>
<feature type="transmembrane region" description="Helical" evidence="5">
    <location>
        <begin position="250"/>
        <end position="268"/>
    </location>
</feature>
<dbReference type="PROSITE" id="PS50850">
    <property type="entry name" value="MFS"/>
    <property type="match status" value="1"/>
</dbReference>
<dbReference type="PANTHER" id="PTHR48021:SF46">
    <property type="entry name" value="MAJOR FACILITATOR SUPERFAMILY (MFS) PROFILE DOMAIN-CONTAINING PROTEIN"/>
    <property type="match status" value="1"/>
</dbReference>
<gene>
    <name evidence="7" type="ORF">WA026_005733</name>
</gene>
<keyword evidence="2 5" id="KW-0812">Transmembrane</keyword>
<sequence length="434" mass="47803">MNSTADNPLNRILTDNEVSWLSSVPCLGSIAGSFLFGFISPTIGKKSVITLMGLSYVLFFIIMLCSRVYWLHITARFLSGVGSGGVLLHLPVYIYELALPDMRKSLMALMYASLNIGMLITFCTVSRTSFYEYHLVFSTLPMIFVILFTKLGTESPYSIATKDVYKAEQILRELRAKYDVAHELQEIIMYRMETSSVGMVDLFIAQSTRTSFAIVLGLSICVTSSGALAILSYIHFILRSAGGSWPAESITVVLGIVQLVTTVVSSNVAERIGQKQLLSISYSISSLSQALLGIYFLMKDVGVVTSRIFGWIPLASLILYITAYTLQVTLTGLISVDILPRRIKNLANSVCSVYTALFGFLIIFYFETLQESIGLGQCFLVFSVFGFFASVFVGVVLVETEAKRLDPSQCQLNATLDNSSNKLEGTEYGTIDKV</sequence>
<dbReference type="PANTHER" id="PTHR48021">
    <property type="match status" value="1"/>
</dbReference>
<feature type="transmembrane region" description="Helical" evidence="5">
    <location>
        <begin position="77"/>
        <end position="95"/>
    </location>
</feature>
<evidence type="ECO:0000259" key="6">
    <source>
        <dbReference type="PROSITE" id="PS50850"/>
    </source>
</evidence>
<feature type="transmembrane region" description="Helical" evidence="5">
    <location>
        <begin position="280"/>
        <end position="298"/>
    </location>
</feature>
<keyword evidence="8" id="KW-1185">Reference proteome</keyword>
<evidence type="ECO:0000256" key="2">
    <source>
        <dbReference type="ARBA" id="ARBA00022692"/>
    </source>
</evidence>
<comment type="subcellular location">
    <subcellularLocation>
        <location evidence="1">Membrane</location>
        <topology evidence="1">Multi-pass membrane protein</topology>
    </subcellularLocation>
</comment>
<comment type="caution">
    <text evidence="7">The sequence shown here is derived from an EMBL/GenBank/DDBJ whole genome shotgun (WGS) entry which is preliminary data.</text>
</comment>
<dbReference type="GO" id="GO:0022857">
    <property type="term" value="F:transmembrane transporter activity"/>
    <property type="evidence" value="ECO:0007669"/>
    <property type="project" value="InterPro"/>
</dbReference>
<evidence type="ECO:0000256" key="3">
    <source>
        <dbReference type="ARBA" id="ARBA00022989"/>
    </source>
</evidence>
<evidence type="ECO:0000256" key="4">
    <source>
        <dbReference type="ARBA" id="ARBA00023136"/>
    </source>
</evidence>
<evidence type="ECO:0000256" key="5">
    <source>
        <dbReference type="SAM" id="Phobius"/>
    </source>
</evidence>
<keyword evidence="4 5" id="KW-0472">Membrane</keyword>
<evidence type="ECO:0000313" key="7">
    <source>
        <dbReference type="EMBL" id="KAK9874917.1"/>
    </source>
</evidence>
<dbReference type="Pfam" id="PF00083">
    <property type="entry name" value="Sugar_tr"/>
    <property type="match status" value="1"/>
</dbReference>
<feature type="transmembrane region" description="Helical" evidence="5">
    <location>
        <begin position="51"/>
        <end position="71"/>
    </location>
</feature>
<dbReference type="Proteomes" id="UP001431783">
    <property type="component" value="Unassembled WGS sequence"/>
</dbReference>
<feature type="transmembrane region" description="Helical" evidence="5">
    <location>
        <begin position="310"/>
        <end position="334"/>
    </location>
</feature>
<dbReference type="InterPro" id="IPR005828">
    <property type="entry name" value="MFS_sugar_transport-like"/>
</dbReference>
<evidence type="ECO:0000256" key="1">
    <source>
        <dbReference type="ARBA" id="ARBA00004141"/>
    </source>
</evidence>
<accession>A0AAW1TTQ4</accession>
<feature type="transmembrane region" description="Helical" evidence="5">
    <location>
        <begin position="212"/>
        <end position="238"/>
    </location>
</feature>
<organism evidence="7 8">
    <name type="scientific">Henosepilachna vigintioctopunctata</name>
    <dbReference type="NCBI Taxonomy" id="420089"/>
    <lineage>
        <taxon>Eukaryota</taxon>
        <taxon>Metazoa</taxon>
        <taxon>Ecdysozoa</taxon>
        <taxon>Arthropoda</taxon>
        <taxon>Hexapoda</taxon>
        <taxon>Insecta</taxon>
        <taxon>Pterygota</taxon>
        <taxon>Neoptera</taxon>
        <taxon>Endopterygota</taxon>
        <taxon>Coleoptera</taxon>
        <taxon>Polyphaga</taxon>
        <taxon>Cucujiformia</taxon>
        <taxon>Coccinelloidea</taxon>
        <taxon>Coccinellidae</taxon>
        <taxon>Epilachninae</taxon>
        <taxon>Epilachnini</taxon>
        <taxon>Henosepilachna</taxon>
    </lineage>
</organism>
<evidence type="ECO:0000313" key="8">
    <source>
        <dbReference type="Proteomes" id="UP001431783"/>
    </source>
</evidence>
<dbReference type="PROSITE" id="PS00217">
    <property type="entry name" value="SUGAR_TRANSPORT_2"/>
    <property type="match status" value="1"/>
</dbReference>
<dbReference type="EMBL" id="JARQZJ010000032">
    <property type="protein sequence ID" value="KAK9874917.1"/>
    <property type="molecule type" value="Genomic_DNA"/>
</dbReference>
<feature type="transmembrane region" description="Helical" evidence="5">
    <location>
        <begin position="107"/>
        <end position="127"/>
    </location>
</feature>
<dbReference type="SUPFAM" id="SSF103473">
    <property type="entry name" value="MFS general substrate transporter"/>
    <property type="match status" value="1"/>
</dbReference>
<feature type="domain" description="Major facilitator superfamily (MFS) profile" evidence="6">
    <location>
        <begin position="1"/>
        <end position="401"/>
    </location>
</feature>
<dbReference type="Gene3D" id="1.20.1250.20">
    <property type="entry name" value="MFS general substrate transporter like domains"/>
    <property type="match status" value="1"/>
</dbReference>
<dbReference type="InterPro" id="IPR005829">
    <property type="entry name" value="Sugar_transporter_CS"/>
</dbReference>
<protein>
    <recommendedName>
        <fullName evidence="6">Major facilitator superfamily (MFS) profile domain-containing protein</fullName>
    </recommendedName>
</protein>
<feature type="transmembrane region" description="Helical" evidence="5">
    <location>
        <begin position="372"/>
        <end position="398"/>
    </location>
</feature>
<dbReference type="InterPro" id="IPR036259">
    <property type="entry name" value="MFS_trans_sf"/>
</dbReference>
<name>A0AAW1TTQ4_9CUCU</name>
<dbReference type="AlphaFoldDB" id="A0AAW1TTQ4"/>
<feature type="transmembrane region" description="Helical" evidence="5">
    <location>
        <begin position="20"/>
        <end position="39"/>
    </location>
</feature>
<proteinExistence type="predicted"/>
<dbReference type="InterPro" id="IPR020846">
    <property type="entry name" value="MFS_dom"/>
</dbReference>
<reference evidence="7 8" key="1">
    <citation type="submission" date="2023-03" db="EMBL/GenBank/DDBJ databases">
        <title>Genome insight into feeding habits of ladybird beetles.</title>
        <authorList>
            <person name="Li H.-S."/>
            <person name="Huang Y.-H."/>
            <person name="Pang H."/>
        </authorList>
    </citation>
    <scope>NUCLEOTIDE SEQUENCE [LARGE SCALE GENOMIC DNA]</scope>
    <source>
        <strain evidence="7">SYSU_2023b</strain>
        <tissue evidence="7">Whole body</tissue>
    </source>
</reference>
<feature type="transmembrane region" description="Helical" evidence="5">
    <location>
        <begin position="346"/>
        <end position="366"/>
    </location>
</feature>